<dbReference type="EMBL" id="NGKB01000012">
    <property type="protein sequence ID" value="RSU12011.1"/>
    <property type="molecule type" value="Genomic_DNA"/>
</dbReference>
<keyword evidence="1" id="KW-0472">Membrane</keyword>
<evidence type="ECO:0000313" key="2">
    <source>
        <dbReference type="EMBL" id="RSU12011.1"/>
    </source>
</evidence>
<dbReference type="Proteomes" id="UP000288028">
    <property type="component" value="Unassembled WGS sequence"/>
</dbReference>
<keyword evidence="3" id="KW-1185">Reference proteome</keyword>
<organism evidence="2 3">
    <name type="scientific">Vagococcus carniphilus</name>
    <dbReference type="NCBI Taxonomy" id="218144"/>
    <lineage>
        <taxon>Bacteria</taxon>
        <taxon>Bacillati</taxon>
        <taxon>Bacillota</taxon>
        <taxon>Bacilli</taxon>
        <taxon>Lactobacillales</taxon>
        <taxon>Enterococcaceae</taxon>
        <taxon>Vagococcus</taxon>
    </lineage>
</organism>
<feature type="transmembrane region" description="Helical" evidence="1">
    <location>
        <begin position="114"/>
        <end position="133"/>
    </location>
</feature>
<dbReference type="Pfam" id="PF22564">
    <property type="entry name" value="HAAS"/>
    <property type="match status" value="1"/>
</dbReference>
<dbReference type="AlphaFoldDB" id="A0A430AVC7"/>
<evidence type="ECO:0008006" key="4">
    <source>
        <dbReference type="Google" id="ProtNLM"/>
    </source>
</evidence>
<protein>
    <recommendedName>
        <fullName evidence="4">DUF1700 domain-containing protein</fullName>
    </recommendedName>
</protein>
<accession>A0A430AVC7</accession>
<gene>
    <name evidence="2" type="ORF">CBF28_11610</name>
</gene>
<proteinExistence type="predicted"/>
<dbReference type="RefSeq" id="WP_126795447.1">
    <property type="nucleotide sequence ID" value="NZ_CP060720.1"/>
</dbReference>
<comment type="caution">
    <text evidence="2">The sequence shown here is derived from an EMBL/GenBank/DDBJ whole genome shotgun (WGS) entry which is preliminary data.</text>
</comment>
<name>A0A430AVC7_9ENTE</name>
<feature type="transmembrane region" description="Helical" evidence="1">
    <location>
        <begin position="172"/>
        <end position="192"/>
    </location>
</feature>
<evidence type="ECO:0000256" key="1">
    <source>
        <dbReference type="SAM" id="Phobius"/>
    </source>
</evidence>
<evidence type="ECO:0000313" key="3">
    <source>
        <dbReference type="Proteomes" id="UP000288028"/>
    </source>
</evidence>
<keyword evidence="1" id="KW-1133">Transmembrane helix</keyword>
<keyword evidence="1" id="KW-0812">Transmembrane</keyword>
<reference evidence="2 3" key="1">
    <citation type="submission" date="2017-05" db="EMBL/GenBank/DDBJ databases">
        <title>Vagococcus spp. assemblies.</title>
        <authorList>
            <person name="Gulvik C.A."/>
        </authorList>
    </citation>
    <scope>NUCLEOTIDE SEQUENCE [LARGE SCALE GENOMIC DNA]</scope>
    <source>
        <strain evidence="2 3">SS1714</strain>
    </source>
</reference>
<feature type="transmembrane region" description="Helical" evidence="1">
    <location>
        <begin position="139"/>
        <end position="160"/>
    </location>
</feature>
<dbReference type="OrthoDB" id="9804829at2"/>
<dbReference type="GeneID" id="95579226"/>
<sequence length="217" mass="24889">MNKEHFLIELKLHLRQLSLVDQQAILTKYEELFETKTAEGLTEYQITKELPSPKEIAISILKEFNLEFQETKGPGNDWVEFSTMETQTPEADGYHPYNEAYDIGRKPDSGFIRFFQITGVALLNLFFMIWLIFGWALTLFIGWILTLTFVVSPLIGVYSFISLANSYGMFQLSMSILFCGAGLIGLLIMVPFSKVSFNLLKTYSRWNLQVLKGERAL</sequence>